<evidence type="ECO:0000313" key="3">
    <source>
        <dbReference type="EnsemblMetazoa" id="CLYHEMP016803.1"/>
    </source>
</evidence>
<sequence>TMFKFIYRNRKHRRMMLSIRLLFIFSIAKCITSVVIGVEFQNVLDDIVKKFNEDPTNPRYQQPFCLTSSEYSKPIHIFIWSPQEQHCGFELRCFQHNSNFQPYQLTTNVVKQNWLNPRLLFCVRNNILLVQQIYQCNGDKKCKLFAASKECFALLDEKISKTFQMSLYNRSGYSYALIELLFEMISKGNNFQQVSQILANLRMRHYHSFQEEEALSSVLTSFPSAAKLEVLLLEFFYKWKDAFEFPVNEVKGSVLISADHTFRVSKKIGAFRTLDGKFVKSDMKLFIVMDESSAIISWKLTDSTGHGELESVLDHLSQKCGDLEYICTDNCCHDSSLYQKYFPTKKVKLDLFHAVKRVTQHVPNRKKCLKARHFVNDFGLIFRQNNDIGSIRTKATPEPSIIIRNLETFLTLHKPFLSELPSKNLEEINKEIENLKKHILNGCLSGIGPGHGTENNENLHRLLNRSLLRGVSFVSHELLLAILTILFFYHNQNIRGKKHTCNSRIIPIFSPSWDEKREIPNIPDPYTADQQTTIDSKTKEMVVEVLIGVRKTRDIVSTIKEMCLHRAFVEQDVLRKPSPRDCLDDDEVAHKTILEYNLNAFGLVVFETARDGDCCFRSILHQLHNVFQLDDNKELENYLTGLSLGQSIEDDISTLRLLFVENLKNDVNYRNFLVNTEYDDVDDYKNRGVFSSNTGDFVVKVLSDVLRIPIMIIQSNDRLSVETFIPSVLLYQKPLVIALNIWEQHYSSTEPLQDKKDPRDEESEEKEDEQKNEDEPAICHCMNGCFRKDGVKSCPCIKANRNCSAKCRCRKCSNNKAVKQRLKGCRCQTSCRDTDGRNTKCPCFKNRLGCDMCNCKSCENPYGKNENRKKNSGKVGGKRKRQPYTAYKKKRSEIFLASKSMKLPEGCWSLDETACIYTCTEMVLAELNQICMKSIFKIYDYIYRNRASYPEVKLREKNVKQIKAKLQYMGFNI</sequence>
<dbReference type="EnsemblMetazoa" id="CLYHEMT016803.1">
    <property type="protein sequence ID" value="CLYHEMP016803.1"/>
    <property type="gene ID" value="CLYHEMG016803"/>
</dbReference>
<dbReference type="Gene3D" id="3.90.70.80">
    <property type="match status" value="1"/>
</dbReference>
<accession>A0A7M5X395</accession>
<dbReference type="Proteomes" id="UP000594262">
    <property type="component" value="Unplaced"/>
</dbReference>
<dbReference type="Pfam" id="PF02338">
    <property type="entry name" value="OTU"/>
    <property type="match status" value="1"/>
</dbReference>
<name>A0A7M5X395_9CNID</name>
<evidence type="ECO:0000259" key="2">
    <source>
        <dbReference type="PROSITE" id="PS50802"/>
    </source>
</evidence>
<dbReference type="CDD" id="cd22744">
    <property type="entry name" value="OTU"/>
    <property type="match status" value="1"/>
</dbReference>
<dbReference type="InterPro" id="IPR033467">
    <property type="entry name" value="Tesmin/TSO1-like_CXC"/>
</dbReference>
<evidence type="ECO:0000256" key="1">
    <source>
        <dbReference type="SAM" id="MobiDB-lite"/>
    </source>
</evidence>
<organism evidence="3 4">
    <name type="scientific">Clytia hemisphaerica</name>
    <dbReference type="NCBI Taxonomy" id="252671"/>
    <lineage>
        <taxon>Eukaryota</taxon>
        <taxon>Metazoa</taxon>
        <taxon>Cnidaria</taxon>
        <taxon>Hydrozoa</taxon>
        <taxon>Hydroidolina</taxon>
        <taxon>Leptothecata</taxon>
        <taxon>Obeliida</taxon>
        <taxon>Clytiidae</taxon>
        <taxon>Clytia</taxon>
    </lineage>
</organism>
<reference evidence="3" key="1">
    <citation type="submission" date="2021-01" db="UniProtKB">
        <authorList>
            <consortium name="EnsemblMetazoa"/>
        </authorList>
    </citation>
    <scope>IDENTIFICATION</scope>
</reference>
<dbReference type="AlphaFoldDB" id="A0A7M5X395"/>
<proteinExistence type="predicted"/>
<dbReference type="InterPro" id="IPR003323">
    <property type="entry name" value="OTU_dom"/>
</dbReference>
<protein>
    <recommendedName>
        <fullName evidence="2">OTU domain-containing protein</fullName>
    </recommendedName>
</protein>
<dbReference type="PROSITE" id="PS50802">
    <property type="entry name" value="OTU"/>
    <property type="match status" value="1"/>
</dbReference>
<dbReference type="SMART" id="SM01114">
    <property type="entry name" value="CXC"/>
    <property type="match status" value="2"/>
</dbReference>
<evidence type="ECO:0000313" key="4">
    <source>
        <dbReference type="Proteomes" id="UP000594262"/>
    </source>
</evidence>
<feature type="domain" description="OTU" evidence="2">
    <location>
        <begin position="603"/>
        <end position="752"/>
    </location>
</feature>
<feature type="compositionally biased region" description="Acidic residues" evidence="1">
    <location>
        <begin position="760"/>
        <end position="771"/>
    </location>
</feature>
<feature type="region of interest" description="Disordered" evidence="1">
    <location>
        <begin position="750"/>
        <end position="771"/>
    </location>
</feature>
<dbReference type="SUPFAM" id="SSF54001">
    <property type="entry name" value="Cysteine proteinases"/>
    <property type="match status" value="1"/>
</dbReference>
<keyword evidence="4" id="KW-1185">Reference proteome</keyword>
<dbReference type="OrthoDB" id="5987925at2759"/>
<dbReference type="InterPro" id="IPR038765">
    <property type="entry name" value="Papain-like_cys_pep_sf"/>
</dbReference>